<organism evidence="4 5">
    <name type="scientific">Sharpea azabuensis</name>
    <dbReference type="NCBI Taxonomy" id="322505"/>
    <lineage>
        <taxon>Bacteria</taxon>
        <taxon>Bacillati</taxon>
        <taxon>Bacillota</taxon>
        <taxon>Erysipelotrichia</taxon>
        <taxon>Erysipelotrichales</taxon>
        <taxon>Coprobacillaceae</taxon>
        <taxon>Sharpea</taxon>
    </lineage>
</organism>
<evidence type="ECO:0000313" key="5">
    <source>
        <dbReference type="Proteomes" id="UP000183028"/>
    </source>
</evidence>
<dbReference type="AlphaFoldDB" id="A0A1H6RQE5"/>
<dbReference type="PANTHER" id="PTHR30328:SF54">
    <property type="entry name" value="HTH-TYPE TRANSCRIPTIONAL REPRESSOR SCO4008"/>
    <property type="match status" value="1"/>
</dbReference>
<dbReference type="GO" id="GO:0003677">
    <property type="term" value="F:DNA binding"/>
    <property type="evidence" value="ECO:0007669"/>
    <property type="project" value="UniProtKB-UniRule"/>
</dbReference>
<dbReference type="Gene3D" id="1.10.10.60">
    <property type="entry name" value="Homeodomain-like"/>
    <property type="match status" value="1"/>
</dbReference>
<keyword evidence="5" id="KW-1185">Reference proteome</keyword>
<dbReference type="InterPro" id="IPR009057">
    <property type="entry name" value="Homeodomain-like_sf"/>
</dbReference>
<evidence type="ECO:0000256" key="2">
    <source>
        <dbReference type="PROSITE-ProRule" id="PRU00335"/>
    </source>
</evidence>
<dbReference type="SUPFAM" id="SSF46689">
    <property type="entry name" value="Homeodomain-like"/>
    <property type="match status" value="1"/>
</dbReference>
<name>A0A1H6RQE5_9FIRM</name>
<dbReference type="GeneID" id="54119149"/>
<dbReference type="InterPro" id="IPR036271">
    <property type="entry name" value="Tet_transcr_reg_TetR-rel_C_sf"/>
</dbReference>
<evidence type="ECO:0000259" key="3">
    <source>
        <dbReference type="PROSITE" id="PS50977"/>
    </source>
</evidence>
<dbReference type="STRING" id="322505.SAMN04487836_10831"/>
<dbReference type="eggNOG" id="COG1309">
    <property type="taxonomic scope" value="Bacteria"/>
</dbReference>
<accession>A0A1H6RQE5</accession>
<dbReference type="RefSeq" id="WP_033161732.1">
    <property type="nucleotide sequence ID" value="NZ_CACVPP010000032.1"/>
</dbReference>
<sequence length="186" mass="21308">MEDLKENVLQATIDVFKEKGIKFTMDDIAKKLSISKKTIYTVTQNKNSLIKEMVKYSFERIKASEEAVIQDNSLSTTDKLEKLLSVLPEGYKDLDLASLYDLKAKYPQAYKEVEKGLETGWESTITLLEKGKEEGVIKDINIPIFKAMFEASLERFFKRDVLKANHLSYSEGLEMVVHILMEGIKK</sequence>
<feature type="DNA-binding region" description="H-T-H motif" evidence="2">
    <location>
        <begin position="24"/>
        <end position="43"/>
    </location>
</feature>
<dbReference type="InterPro" id="IPR001647">
    <property type="entry name" value="HTH_TetR"/>
</dbReference>
<evidence type="ECO:0000313" key="4">
    <source>
        <dbReference type="EMBL" id="SEI57991.1"/>
    </source>
</evidence>
<dbReference type="Gene3D" id="1.10.357.10">
    <property type="entry name" value="Tetracycline Repressor, domain 2"/>
    <property type="match status" value="1"/>
</dbReference>
<dbReference type="Proteomes" id="UP000183028">
    <property type="component" value="Unassembled WGS sequence"/>
</dbReference>
<dbReference type="Pfam" id="PF00440">
    <property type="entry name" value="TetR_N"/>
    <property type="match status" value="1"/>
</dbReference>
<dbReference type="PRINTS" id="PR00455">
    <property type="entry name" value="HTHTETR"/>
</dbReference>
<feature type="domain" description="HTH tetR-type" evidence="3">
    <location>
        <begin position="2"/>
        <end position="61"/>
    </location>
</feature>
<proteinExistence type="predicted"/>
<gene>
    <name evidence="4" type="ORF">SAMN04487834_101049</name>
</gene>
<reference evidence="5" key="1">
    <citation type="submission" date="2016-10" db="EMBL/GenBank/DDBJ databases">
        <authorList>
            <person name="Varghese N."/>
        </authorList>
    </citation>
    <scope>NUCLEOTIDE SEQUENCE [LARGE SCALE GENOMIC DNA]</scope>
    <source>
        <strain evidence="5">DSM 20406</strain>
    </source>
</reference>
<protein>
    <submittedName>
        <fullName evidence="4">Transcriptional regulator, TetR family</fullName>
    </submittedName>
</protein>
<dbReference type="SUPFAM" id="SSF48498">
    <property type="entry name" value="Tetracyclin repressor-like, C-terminal domain"/>
    <property type="match status" value="1"/>
</dbReference>
<evidence type="ECO:0000256" key="1">
    <source>
        <dbReference type="ARBA" id="ARBA00023125"/>
    </source>
</evidence>
<dbReference type="GO" id="GO:0006355">
    <property type="term" value="P:regulation of DNA-templated transcription"/>
    <property type="evidence" value="ECO:0007669"/>
    <property type="project" value="UniProtKB-ARBA"/>
</dbReference>
<dbReference type="PROSITE" id="PS50977">
    <property type="entry name" value="HTH_TETR_2"/>
    <property type="match status" value="1"/>
</dbReference>
<dbReference type="InterPro" id="IPR050109">
    <property type="entry name" value="HTH-type_TetR-like_transc_reg"/>
</dbReference>
<keyword evidence="1 2" id="KW-0238">DNA-binding</keyword>
<dbReference type="OrthoDB" id="9809994at2"/>
<dbReference type="PANTHER" id="PTHR30328">
    <property type="entry name" value="TRANSCRIPTIONAL REPRESSOR"/>
    <property type="match status" value="1"/>
</dbReference>
<dbReference type="EMBL" id="FNYK01000010">
    <property type="protein sequence ID" value="SEI57991.1"/>
    <property type="molecule type" value="Genomic_DNA"/>
</dbReference>